<evidence type="ECO:0000256" key="1">
    <source>
        <dbReference type="ARBA" id="ARBA00001933"/>
    </source>
</evidence>
<dbReference type="InterPro" id="IPR015422">
    <property type="entry name" value="PyrdxlP-dep_Trfase_small"/>
</dbReference>
<dbReference type="InterPro" id="IPR051326">
    <property type="entry name" value="Kynurenine-oxoglutarate_AT"/>
</dbReference>
<sequence length="382" mass="42109">MNSLFSNLPTTIFEVMSVLARETGAINLGQGFPDGPGPEDIRRKAAEAVLDGYNQYPPMMGLAELRTAVATHYAHWHDVTLDAEREVMITSGATEAIAGAILALVEPGDEVVLFQPLYDAYLPLVKLAGGIPKLVRLEPPHWRFDEEMLARAFSDKTRVVVFNNPLNPTATVFPREDLELLARYCKKFDAVAVCDEVWEHVTFDGRQHIPLIALPGMRERTVKIGSAGKIFSLTGWKVGFVCAAPHLMKALSKAHQFLTFTTPPNLQTAVAYGLGKEDAFFEEMRADLQRSRDRLADGLRSIGLPPLESQGTYFLNVDLAPLGLNVKDEDFCKTLVHERGVALIPVSAFYAENPVTSVVRVCFSKKDTVLDAAIEKLSGLVR</sequence>
<reference evidence="7 8" key="1">
    <citation type="submission" date="2020-08" db="EMBL/GenBank/DDBJ databases">
        <title>Genome sequence of Rhizobiales bacterium strain IZ6.</title>
        <authorList>
            <person name="Nakai R."/>
            <person name="Naganuma T."/>
        </authorList>
    </citation>
    <scope>NUCLEOTIDE SEQUENCE [LARGE SCALE GENOMIC DNA]</scope>
    <source>
        <strain evidence="7 8">IZ6</strain>
    </source>
</reference>
<evidence type="ECO:0000259" key="6">
    <source>
        <dbReference type="Pfam" id="PF00155"/>
    </source>
</evidence>
<dbReference type="PANTHER" id="PTHR43807:SF20">
    <property type="entry name" value="FI04487P"/>
    <property type="match status" value="1"/>
</dbReference>
<dbReference type="FunFam" id="3.40.640.10:FF:000024">
    <property type="entry name" value="Kynurenine--oxoglutarate transaminase 3"/>
    <property type="match status" value="1"/>
</dbReference>
<feature type="domain" description="Aminotransferase class I/classII large" evidence="6">
    <location>
        <begin position="25"/>
        <end position="377"/>
    </location>
</feature>
<dbReference type="InterPro" id="IPR004839">
    <property type="entry name" value="Aminotransferase_I/II_large"/>
</dbReference>
<dbReference type="PANTHER" id="PTHR43807">
    <property type="entry name" value="FI04487P"/>
    <property type="match status" value="1"/>
</dbReference>
<evidence type="ECO:0000313" key="7">
    <source>
        <dbReference type="EMBL" id="BCJ90604.1"/>
    </source>
</evidence>
<dbReference type="SUPFAM" id="SSF53383">
    <property type="entry name" value="PLP-dependent transferases"/>
    <property type="match status" value="1"/>
</dbReference>
<dbReference type="AlphaFoldDB" id="A0A6S6QJW5"/>
<gene>
    <name evidence="7" type="ORF">IZ6_13390</name>
</gene>
<dbReference type="Pfam" id="PF00155">
    <property type="entry name" value="Aminotran_1_2"/>
    <property type="match status" value="1"/>
</dbReference>
<organism evidence="7 8">
    <name type="scientific">Terrihabitans soli</name>
    <dbReference type="NCBI Taxonomy" id="708113"/>
    <lineage>
        <taxon>Bacteria</taxon>
        <taxon>Pseudomonadati</taxon>
        <taxon>Pseudomonadota</taxon>
        <taxon>Alphaproteobacteria</taxon>
        <taxon>Hyphomicrobiales</taxon>
        <taxon>Terrihabitans</taxon>
    </lineage>
</organism>
<accession>A0A6S6QJW5</accession>
<comment type="similarity">
    <text evidence="2">Belongs to the class-I pyridoxal-phosphate-dependent aminotransferase family.</text>
</comment>
<dbReference type="Gene3D" id="3.40.640.10">
    <property type="entry name" value="Type I PLP-dependent aspartate aminotransferase-like (Major domain)"/>
    <property type="match status" value="1"/>
</dbReference>
<evidence type="ECO:0000256" key="5">
    <source>
        <dbReference type="ARBA" id="ARBA00022898"/>
    </source>
</evidence>
<evidence type="ECO:0000256" key="4">
    <source>
        <dbReference type="ARBA" id="ARBA00022679"/>
    </source>
</evidence>
<evidence type="ECO:0000256" key="2">
    <source>
        <dbReference type="ARBA" id="ARBA00007441"/>
    </source>
</evidence>
<dbReference type="InterPro" id="IPR015424">
    <property type="entry name" value="PyrdxlP-dep_Trfase"/>
</dbReference>
<dbReference type="NCBIfam" id="NF006488">
    <property type="entry name" value="PRK08912.1"/>
    <property type="match status" value="1"/>
</dbReference>
<dbReference type="GO" id="GO:0030170">
    <property type="term" value="F:pyridoxal phosphate binding"/>
    <property type="evidence" value="ECO:0007669"/>
    <property type="project" value="InterPro"/>
</dbReference>
<dbReference type="Gene3D" id="3.90.1150.10">
    <property type="entry name" value="Aspartate Aminotransferase, domain 1"/>
    <property type="match status" value="1"/>
</dbReference>
<comment type="cofactor">
    <cofactor evidence="1">
        <name>pyridoxal 5'-phosphate</name>
        <dbReference type="ChEBI" id="CHEBI:597326"/>
    </cofactor>
</comment>
<dbReference type="GO" id="GO:0005737">
    <property type="term" value="C:cytoplasm"/>
    <property type="evidence" value="ECO:0007669"/>
    <property type="project" value="TreeGrafter"/>
</dbReference>
<dbReference type="RefSeq" id="WP_222877226.1">
    <property type="nucleotide sequence ID" value="NZ_AP023361.1"/>
</dbReference>
<evidence type="ECO:0000313" key="8">
    <source>
        <dbReference type="Proteomes" id="UP000515317"/>
    </source>
</evidence>
<keyword evidence="4 7" id="KW-0808">Transferase</keyword>
<evidence type="ECO:0000256" key="3">
    <source>
        <dbReference type="ARBA" id="ARBA00022576"/>
    </source>
</evidence>
<keyword evidence="5" id="KW-0663">Pyridoxal phosphate</keyword>
<keyword evidence="3 7" id="KW-0032">Aminotransferase</keyword>
<dbReference type="EMBL" id="AP023361">
    <property type="protein sequence ID" value="BCJ90604.1"/>
    <property type="molecule type" value="Genomic_DNA"/>
</dbReference>
<dbReference type="GO" id="GO:0016212">
    <property type="term" value="F:kynurenine-oxoglutarate transaminase activity"/>
    <property type="evidence" value="ECO:0007669"/>
    <property type="project" value="TreeGrafter"/>
</dbReference>
<protein>
    <submittedName>
        <fullName evidence="7">Aminotransferase</fullName>
    </submittedName>
</protein>
<dbReference type="CDD" id="cd00609">
    <property type="entry name" value="AAT_like"/>
    <property type="match status" value="1"/>
</dbReference>
<dbReference type="Proteomes" id="UP000515317">
    <property type="component" value="Chromosome"/>
</dbReference>
<proteinExistence type="inferred from homology"/>
<keyword evidence="8" id="KW-1185">Reference proteome</keyword>
<dbReference type="InterPro" id="IPR015421">
    <property type="entry name" value="PyrdxlP-dep_Trfase_major"/>
</dbReference>
<name>A0A6S6QJW5_9HYPH</name>
<dbReference type="KEGG" id="tso:IZ6_13390"/>